<dbReference type="SUPFAM" id="SSF55331">
    <property type="entry name" value="Tautomerase/MIF"/>
    <property type="match status" value="1"/>
</dbReference>
<sequence length="74" mass="8412">MPHLNVSFHQGPEESLDLDALSQALTEIITEKLGVKSQYVSMTIQPVAKQHWSEQVLEKYINQPGYQVIKPVSY</sequence>
<reference evidence="3 4" key="1">
    <citation type="submission" date="2022-07" db="EMBL/GenBank/DDBJ databases">
        <title>Pantoea trifolii sp. nov. isolated from root nodules of Trifolium rubens.</title>
        <authorList>
            <person name="Kalita M."/>
            <person name="Wdowiak-Wrobel S."/>
            <person name="Marek-Kozaczuk M."/>
            <person name="Palusinska-Szysz M."/>
            <person name="Sokolowski W."/>
            <person name="Coutinho T."/>
            <person name="Hlahane L."/>
        </authorList>
    </citation>
    <scope>NUCLEOTIDE SEQUENCE [LARGE SCALE GENOMIC DNA]</scope>
    <source>
        <strain evidence="3 4">MMK2</strain>
    </source>
</reference>
<evidence type="ECO:0000313" key="4">
    <source>
        <dbReference type="Proteomes" id="UP001300015"/>
    </source>
</evidence>
<dbReference type="Gene3D" id="3.30.429.10">
    <property type="entry name" value="Macrophage Migration Inhibitory Factor"/>
    <property type="match status" value="1"/>
</dbReference>
<evidence type="ECO:0000259" key="2">
    <source>
        <dbReference type="Pfam" id="PF01361"/>
    </source>
</evidence>
<proteinExistence type="predicted"/>
<gene>
    <name evidence="3" type="ORF">NQH49_19890</name>
</gene>
<dbReference type="EMBL" id="JANIET010000002">
    <property type="protein sequence ID" value="MCQ8229720.1"/>
    <property type="molecule type" value="Genomic_DNA"/>
</dbReference>
<accession>A0ABT1VQB0</accession>
<dbReference type="InterPro" id="IPR004370">
    <property type="entry name" value="4-OT-like_dom"/>
</dbReference>
<keyword evidence="1" id="KW-0413">Isomerase</keyword>
<keyword evidence="4" id="KW-1185">Reference proteome</keyword>
<evidence type="ECO:0000313" key="3">
    <source>
        <dbReference type="EMBL" id="MCQ8229720.1"/>
    </source>
</evidence>
<organism evidence="3 4">
    <name type="scientific">Pantoea trifolii</name>
    <dbReference type="NCBI Taxonomy" id="2968030"/>
    <lineage>
        <taxon>Bacteria</taxon>
        <taxon>Pseudomonadati</taxon>
        <taxon>Pseudomonadota</taxon>
        <taxon>Gammaproteobacteria</taxon>
        <taxon>Enterobacterales</taxon>
        <taxon>Erwiniaceae</taxon>
        <taxon>Pantoea</taxon>
    </lineage>
</organism>
<comment type="caution">
    <text evidence="3">The sequence shown here is derived from an EMBL/GenBank/DDBJ whole genome shotgun (WGS) entry which is preliminary data.</text>
</comment>
<name>A0ABT1VQB0_9GAMM</name>
<dbReference type="Proteomes" id="UP001300015">
    <property type="component" value="Unassembled WGS sequence"/>
</dbReference>
<protein>
    <submittedName>
        <fullName evidence="3">Tautomerase family protein</fullName>
    </submittedName>
</protein>
<feature type="domain" description="4-oxalocrotonate tautomerase-like" evidence="2">
    <location>
        <begin position="2"/>
        <end position="52"/>
    </location>
</feature>
<dbReference type="RefSeq" id="WP_256698492.1">
    <property type="nucleotide sequence ID" value="NZ_JANIES010000002.1"/>
</dbReference>
<dbReference type="InterPro" id="IPR014347">
    <property type="entry name" value="Tautomerase/MIF_sf"/>
</dbReference>
<evidence type="ECO:0000256" key="1">
    <source>
        <dbReference type="ARBA" id="ARBA00023235"/>
    </source>
</evidence>
<dbReference type="Pfam" id="PF01361">
    <property type="entry name" value="Tautomerase"/>
    <property type="match status" value="1"/>
</dbReference>